<evidence type="ECO:0000256" key="9">
    <source>
        <dbReference type="RuleBase" id="RU003896"/>
    </source>
</evidence>
<keyword evidence="11" id="KW-1185">Reference proteome</keyword>
<reference evidence="10 11" key="1">
    <citation type="submission" date="2017-06" db="EMBL/GenBank/DDBJ databases">
        <authorList>
            <consortium name="Pathogen Informatics"/>
        </authorList>
    </citation>
    <scope>NUCLEOTIDE SEQUENCE [LARGE SCALE GENOMIC DNA]</scope>
    <source>
        <strain evidence="10 11">NCTC10570</strain>
    </source>
</reference>
<accession>A0A239U2A6</accession>
<evidence type="ECO:0000256" key="2">
    <source>
        <dbReference type="ARBA" id="ARBA00004196"/>
    </source>
</evidence>
<feature type="binding site" evidence="8">
    <location>
        <position position="60"/>
    </location>
    <ligand>
        <name>Ni(2+)</name>
        <dbReference type="ChEBI" id="CHEBI:49786"/>
    </ligand>
</feature>
<evidence type="ECO:0000313" key="10">
    <source>
        <dbReference type="EMBL" id="SNV03749.1"/>
    </source>
</evidence>
<dbReference type="AlphaFoldDB" id="A0A239U2A6"/>
<keyword evidence="7 9" id="KW-0560">Oxidoreductase</keyword>
<gene>
    <name evidence="10" type="primary">hoxG</name>
    <name evidence="10" type="ORF">SAMEA4364220_01858</name>
</gene>
<protein>
    <submittedName>
        <fullName evidence="10">Uptake hydrogenase large subunit</fullName>
        <ecNumber evidence="10">1.12.99.6</ecNumber>
    </submittedName>
</protein>
<dbReference type="InterPro" id="IPR018194">
    <property type="entry name" value="Ni-dep_hyd_lsu_Ni_BS"/>
</dbReference>
<dbReference type="InterPro" id="IPR029014">
    <property type="entry name" value="NiFe-Hase_large"/>
</dbReference>
<dbReference type="GO" id="GO:0033748">
    <property type="term" value="F:hydrogenase (acceptor) activity"/>
    <property type="evidence" value="ECO:0007669"/>
    <property type="project" value="UniProtKB-EC"/>
</dbReference>
<feature type="binding site" evidence="8">
    <location>
        <position position="604"/>
    </location>
    <ligand>
        <name>Ni(2+)</name>
        <dbReference type="ChEBI" id="CHEBI:49786"/>
    </ligand>
</feature>
<feature type="binding site" evidence="8">
    <location>
        <position position="63"/>
    </location>
    <ligand>
        <name>Ni(2+)</name>
        <dbReference type="ChEBI" id="CHEBI:49786"/>
    </ligand>
</feature>
<dbReference type="RefSeq" id="WP_027889016.1">
    <property type="nucleotide sequence ID" value="NZ_LT906446.1"/>
</dbReference>
<evidence type="ECO:0000256" key="5">
    <source>
        <dbReference type="ARBA" id="ARBA00022596"/>
    </source>
</evidence>
<dbReference type="GO" id="GO:0008901">
    <property type="term" value="F:ferredoxin hydrogenase activity"/>
    <property type="evidence" value="ECO:0007669"/>
    <property type="project" value="InterPro"/>
</dbReference>
<dbReference type="EC" id="1.12.99.6" evidence="10"/>
<evidence type="ECO:0000313" key="11">
    <source>
        <dbReference type="Proteomes" id="UP000215383"/>
    </source>
</evidence>
<comment type="subunit">
    <text evidence="4">Heterodimer of a large and a small subunit.</text>
</comment>
<dbReference type="PROSITE" id="PS00507">
    <property type="entry name" value="NI_HGENASE_L_1"/>
    <property type="match status" value="1"/>
</dbReference>
<dbReference type="GeneID" id="78507846"/>
<dbReference type="SUPFAM" id="SSF56762">
    <property type="entry name" value="HydB/Nqo4-like"/>
    <property type="match status" value="1"/>
</dbReference>
<dbReference type="Proteomes" id="UP000215383">
    <property type="component" value="Chromosome 1"/>
</dbReference>
<evidence type="ECO:0000256" key="7">
    <source>
        <dbReference type="ARBA" id="ARBA00023002"/>
    </source>
</evidence>
<feature type="binding site" evidence="8">
    <location>
        <position position="63"/>
    </location>
    <ligand>
        <name>Fe cation</name>
        <dbReference type="ChEBI" id="CHEBI:24875"/>
    </ligand>
</feature>
<dbReference type="PANTHER" id="PTHR42958:SF2">
    <property type="entry name" value="UPTAKE HYDROGENASE LARGE SUBUNIT"/>
    <property type="match status" value="1"/>
</dbReference>
<dbReference type="PANTHER" id="PTHR42958">
    <property type="entry name" value="HYDROGENASE-2 LARGE CHAIN"/>
    <property type="match status" value="1"/>
</dbReference>
<keyword evidence="6 8" id="KW-0479">Metal-binding</keyword>
<dbReference type="Gene3D" id="1.10.645.10">
    <property type="entry name" value="Cytochrome-c3 Hydrogenase, chain B"/>
    <property type="match status" value="1"/>
</dbReference>
<evidence type="ECO:0000256" key="6">
    <source>
        <dbReference type="ARBA" id="ARBA00022723"/>
    </source>
</evidence>
<feature type="binding site" evidence="8">
    <location>
        <position position="41"/>
    </location>
    <ligand>
        <name>Mg(2+)</name>
        <dbReference type="ChEBI" id="CHEBI:18420"/>
    </ligand>
</feature>
<keyword evidence="8" id="KW-0460">Magnesium</keyword>
<dbReference type="FunFam" id="1.10.645.10:FF:000002">
    <property type="entry name" value="Hydrogenase 2 large subunit"/>
    <property type="match status" value="1"/>
</dbReference>
<feature type="binding site" evidence="8">
    <location>
        <position position="607"/>
    </location>
    <ligand>
        <name>Fe cation</name>
        <dbReference type="ChEBI" id="CHEBI:24875"/>
    </ligand>
</feature>
<comment type="similarity">
    <text evidence="3 9">Belongs to the [NiFe]/[NiFeSe] hydrogenase large subunit family.</text>
</comment>
<organism evidence="10 11">
    <name type="scientific">Megamonas hypermegale</name>
    <dbReference type="NCBI Taxonomy" id="158847"/>
    <lineage>
        <taxon>Bacteria</taxon>
        <taxon>Bacillati</taxon>
        <taxon>Bacillota</taxon>
        <taxon>Negativicutes</taxon>
        <taxon>Selenomonadales</taxon>
        <taxon>Selenomonadaceae</taxon>
        <taxon>Megamonas</taxon>
    </lineage>
</organism>
<dbReference type="EMBL" id="LT906446">
    <property type="protein sequence ID" value="SNV03749.1"/>
    <property type="molecule type" value="Genomic_DNA"/>
</dbReference>
<evidence type="ECO:0000256" key="4">
    <source>
        <dbReference type="ARBA" id="ARBA00011771"/>
    </source>
</evidence>
<dbReference type="PROSITE" id="PS00508">
    <property type="entry name" value="NI_HGENASE_L_2"/>
    <property type="match status" value="1"/>
</dbReference>
<proteinExistence type="inferred from homology"/>
<evidence type="ECO:0000256" key="8">
    <source>
        <dbReference type="PIRSR" id="PIRSR601501-1"/>
    </source>
</evidence>
<dbReference type="InterPro" id="IPR001501">
    <property type="entry name" value="Ni-dep_hyd_lsu"/>
</dbReference>
<keyword evidence="5 8" id="KW-0533">Nickel</keyword>
<comment type="cofactor">
    <cofactor evidence="8">
        <name>Fe cation</name>
        <dbReference type="ChEBI" id="CHEBI:24875"/>
    </cofactor>
</comment>
<dbReference type="eggNOG" id="COG0374">
    <property type="taxonomic scope" value="Bacteria"/>
</dbReference>
<dbReference type="InterPro" id="IPR050867">
    <property type="entry name" value="NiFe/NiFeSe_hydrgnase_LSU"/>
</dbReference>
<name>A0A239U2A6_9FIRM</name>
<dbReference type="Pfam" id="PF00374">
    <property type="entry name" value="NiFeSe_Hases"/>
    <property type="match status" value="1"/>
</dbReference>
<dbReference type="GO" id="GO:0016151">
    <property type="term" value="F:nickel cation binding"/>
    <property type="evidence" value="ECO:0007669"/>
    <property type="project" value="InterPro"/>
</dbReference>
<comment type="subcellular location">
    <subcellularLocation>
        <location evidence="2">Cell envelope</location>
    </subcellularLocation>
</comment>
<evidence type="ECO:0000256" key="1">
    <source>
        <dbReference type="ARBA" id="ARBA00001967"/>
    </source>
</evidence>
<evidence type="ECO:0000256" key="3">
    <source>
        <dbReference type="ARBA" id="ARBA00009292"/>
    </source>
</evidence>
<sequence>MAHIVVDPVTRIEGHLRVEIEVQGNQVTDAISSGTAWRGLEVIAKNRDPRDLWAYIQRICGVCTSSHSLACVRAVEDALGIKIPKNANYIRNIMAATLTVHDHLVHFYHLHALDWVSPIEALKADPTATANLQNTVLANYKLPFAGPMDYDFSAYPKEFPKATPAYFQAVKDKVQALVSGGQLGIFAANWWDHPDYQILPPEVHLMAVAHYLNMLDKQREVVIPHVVFGGKNPHPHYVVGGMPCAISMDEMNAPINSQRLAAVDTAIRLGMDLVNNFYLPDLLAIGHICAQKGAGLDGGGLAKDRVLGFGAFPEEPFNGVANGNGEWFSQIMIRCNAVVENFGAGVMNAKVTDITSDDLKDPEVLTETTTHSWYKDGDALHPWDGKSEAEYTGDKNGNKSHWEQLNEQGKYSWIKTPMWRGKTAEVGPLARYIIVYTKVKQNLIQPNWAEKMMVDQVDAISRLLNVAPEKWLPTTLGRTVARGLDAQLNACMNKYFFDKLVKNIAAGDTDTADVTKWKPSTWPEEEVKGVGLYEAPRGALSHWVAIKDKKCSNYQAVVPTTWNACPRDEVAGRGAFERTMMETAVKIPEKPLEIVRAVRSFDPCIACATHLYDAKGRTITTVNTDPYIRGGLNG</sequence>
<keyword evidence="8" id="KW-0408">Iron</keyword>
<comment type="cofactor">
    <cofactor evidence="1 8">
        <name>Ni(2+)</name>
        <dbReference type="ChEBI" id="CHEBI:49786"/>
    </cofactor>
</comment>
<dbReference type="GO" id="GO:0030313">
    <property type="term" value="C:cell envelope"/>
    <property type="evidence" value="ECO:0007669"/>
    <property type="project" value="UniProtKB-SubCell"/>
</dbReference>
<feature type="binding site" evidence="8">
    <location>
        <position position="610"/>
    </location>
    <ligand>
        <name>Mg(2+)</name>
        <dbReference type="ChEBI" id="CHEBI:18420"/>
    </ligand>
</feature>